<dbReference type="Gene3D" id="3.30.2000.30">
    <property type="match status" value="1"/>
</dbReference>
<evidence type="ECO:0008006" key="3">
    <source>
        <dbReference type="Google" id="ProtNLM"/>
    </source>
</evidence>
<accession>A0ABU0AFZ0</accession>
<organism evidence="1 2">
    <name type="scientific">Cytobacillus purgationiresistens</name>
    <dbReference type="NCBI Taxonomy" id="863449"/>
    <lineage>
        <taxon>Bacteria</taxon>
        <taxon>Bacillati</taxon>
        <taxon>Bacillota</taxon>
        <taxon>Bacilli</taxon>
        <taxon>Bacillales</taxon>
        <taxon>Bacillaceae</taxon>
        <taxon>Cytobacillus</taxon>
    </lineage>
</organism>
<protein>
    <recommendedName>
        <fullName evidence="3">DUF3168 domain-containing protein</fullName>
    </recommendedName>
</protein>
<dbReference type="EMBL" id="JAUSUB010000003">
    <property type="protein sequence ID" value="MDQ0269015.1"/>
    <property type="molecule type" value="Genomic_DNA"/>
</dbReference>
<reference evidence="1 2" key="1">
    <citation type="submission" date="2023-07" db="EMBL/GenBank/DDBJ databases">
        <title>Genomic Encyclopedia of Type Strains, Phase IV (KMG-IV): sequencing the most valuable type-strain genomes for metagenomic binning, comparative biology and taxonomic classification.</title>
        <authorList>
            <person name="Goeker M."/>
        </authorList>
    </citation>
    <scope>NUCLEOTIDE SEQUENCE [LARGE SCALE GENOMIC DNA]</scope>
    <source>
        <strain evidence="1 2">DSM 23494</strain>
    </source>
</reference>
<dbReference type="RefSeq" id="WP_307472246.1">
    <property type="nucleotide sequence ID" value="NZ_JAUSUB010000003.1"/>
</dbReference>
<dbReference type="InterPro" id="IPR053745">
    <property type="entry name" value="Viral_Tail_Comp_sf"/>
</dbReference>
<gene>
    <name evidence="1" type="ORF">J2S17_000885</name>
</gene>
<comment type="caution">
    <text evidence="1">The sequence shown here is derived from an EMBL/GenBank/DDBJ whole genome shotgun (WGS) entry which is preliminary data.</text>
</comment>
<dbReference type="InterPro" id="IPR021508">
    <property type="entry name" value="Gp17-like"/>
</dbReference>
<proteinExistence type="predicted"/>
<sequence length="131" mass="15127">MALLINAYRALFDRLSNDEVLAAFVQGVFDYVPEESEFPCVVIREFNSSPFTSKTSNGKRIEFTIEVWNVLTGNQEMIRIIDHIEALLVSELIIEDAFFIAQEMKRIELLKDEETSLNQGKMMFELIIESE</sequence>
<name>A0ABU0AFZ0_9BACI</name>
<evidence type="ECO:0000313" key="1">
    <source>
        <dbReference type="EMBL" id="MDQ0269015.1"/>
    </source>
</evidence>
<dbReference type="Pfam" id="PF11367">
    <property type="entry name" value="Tail_completion_gp17"/>
    <property type="match status" value="1"/>
</dbReference>
<dbReference type="Proteomes" id="UP001238088">
    <property type="component" value="Unassembled WGS sequence"/>
</dbReference>
<keyword evidence="2" id="KW-1185">Reference proteome</keyword>
<evidence type="ECO:0000313" key="2">
    <source>
        <dbReference type="Proteomes" id="UP001238088"/>
    </source>
</evidence>